<dbReference type="PANTHER" id="PTHR21859">
    <property type="entry name" value="ACROSOME-SPECIFIC PROTEIN"/>
    <property type="match status" value="1"/>
</dbReference>
<name>A0A091CUJ2_FUKDA</name>
<feature type="region of interest" description="Disordered" evidence="2">
    <location>
        <begin position="181"/>
        <end position="216"/>
    </location>
</feature>
<sequence>MLGPGMTELDPDKGTGRVAFRDTCRSLLMVKIKLVSPYSVAKESRKPEVEEKFPAWEVTIGAGMMEISNTINVNLSTLETLNTINQSSSTRDSVPQSQGAQNVSRKVASDIEVNMHRGENWPQDMSTGSPSVWYNVGLLGTGICPSPASQVHSQGSNLPTSQVLCDLLMRGASSHWQQEPNVSRLEDTGKSNSKICGSTDINEHYRKPRPGDEEKRFAGVRPSCACELSCLHRSGKQTPLGASPFHTHQRKAISLQKA</sequence>
<dbReference type="Proteomes" id="UP000028990">
    <property type="component" value="Unassembled WGS sequence"/>
</dbReference>
<evidence type="ECO:0000313" key="3">
    <source>
        <dbReference type="EMBL" id="KFO22162.1"/>
    </source>
</evidence>
<organism evidence="3 4">
    <name type="scientific">Fukomys damarensis</name>
    <name type="common">Damaraland mole rat</name>
    <name type="synonym">Cryptomys damarensis</name>
    <dbReference type="NCBI Taxonomy" id="885580"/>
    <lineage>
        <taxon>Eukaryota</taxon>
        <taxon>Metazoa</taxon>
        <taxon>Chordata</taxon>
        <taxon>Craniata</taxon>
        <taxon>Vertebrata</taxon>
        <taxon>Euteleostomi</taxon>
        <taxon>Mammalia</taxon>
        <taxon>Eutheria</taxon>
        <taxon>Euarchontoglires</taxon>
        <taxon>Glires</taxon>
        <taxon>Rodentia</taxon>
        <taxon>Hystricomorpha</taxon>
        <taxon>Bathyergidae</taxon>
        <taxon>Fukomys</taxon>
    </lineage>
</organism>
<comment type="similarity">
    <text evidence="1">Belongs to the SPATA31 family.</text>
</comment>
<feature type="compositionally biased region" description="Polar residues" evidence="2">
    <location>
        <begin position="86"/>
        <end position="104"/>
    </location>
</feature>
<evidence type="ECO:0000256" key="1">
    <source>
        <dbReference type="ARBA" id="ARBA00035009"/>
    </source>
</evidence>
<reference evidence="3 4" key="1">
    <citation type="submission" date="2013-11" db="EMBL/GenBank/DDBJ databases">
        <title>The Damaraland mole rat (Fukomys damarensis) genome and evolution of African mole rats.</title>
        <authorList>
            <person name="Gladyshev V.N."/>
            <person name="Fang X."/>
        </authorList>
    </citation>
    <scope>NUCLEOTIDE SEQUENCE [LARGE SCALE GENOMIC DNA]</scope>
    <source>
        <tissue evidence="3">Liver</tissue>
    </source>
</reference>
<evidence type="ECO:0000256" key="2">
    <source>
        <dbReference type="SAM" id="MobiDB-lite"/>
    </source>
</evidence>
<accession>A0A091CUJ2</accession>
<dbReference type="PANTHER" id="PTHR21859:SF56">
    <property type="entry name" value="SPATA31 DOMAIN-CONTAINING PROTEIN"/>
    <property type="match status" value="1"/>
</dbReference>
<protein>
    <submittedName>
        <fullName evidence="3">Uncharacterized protein</fullName>
    </submittedName>
</protein>
<evidence type="ECO:0000313" key="4">
    <source>
        <dbReference type="Proteomes" id="UP000028990"/>
    </source>
</evidence>
<proteinExistence type="inferred from homology"/>
<feature type="compositionally biased region" description="Polar residues" evidence="2">
    <location>
        <begin position="190"/>
        <end position="200"/>
    </location>
</feature>
<feature type="compositionally biased region" description="Basic and acidic residues" evidence="2">
    <location>
        <begin position="201"/>
        <end position="216"/>
    </location>
</feature>
<keyword evidence="4" id="KW-1185">Reference proteome</keyword>
<feature type="region of interest" description="Disordered" evidence="2">
    <location>
        <begin position="86"/>
        <end position="105"/>
    </location>
</feature>
<feature type="region of interest" description="Disordered" evidence="2">
    <location>
        <begin position="237"/>
        <end position="258"/>
    </location>
</feature>
<dbReference type="AlphaFoldDB" id="A0A091CUJ2"/>
<dbReference type="EMBL" id="KN124115">
    <property type="protein sequence ID" value="KFO22162.1"/>
    <property type="molecule type" value="Genomic_DNA"/>
</dbReference>
<gene>
    <name evidence="3" type="ORF">H920_16456</name>
</gene>